<protein>
    <submittedName>
        <fullName evidence="1">Uncharacterized protein</fullName>
    </submittedName>
</protein>
<keyword evidence="2" id="KW-1185">Reference proteome</keyword>
<proteinExistence type="predicted"/>
<sequence>MRRLLAVDGERTLPRLHVRIAVELAGVLERTVWRCRGYVEARPRQDGVSLSDALSEVLAEAGGNVAELRRRMLRAQEEGALEGWGVECVPSLPTLHRVIKRELGAGPGS</sequence>
<reference evidence="1 2" key="1">
    <citation type="submission" date="2015-10" db="EMBL/GenBank/DDBJ databases">
        <title>Draft genome sequence of Streptomyces curacoi DSM 40107, type strain for the species Streptomyces curacoi.</title>
        <authorList>
            <person name="Ruckert C."/>
            <person name="Winkler A."/>
            <person name="Kalinowski J."/>
            <person name="Kampfer P."/>
            <person name="Glaeser S."/>
        </authorList>
    </citation>
    <scope>NUCLEOTIDE SEQUENCE [LARGE SCALE GENOMIC DNA]</scope>
    <source>
        <strain evidence="1 2">DSM 40107</strain>
    </source>
</reference>
<accession>A0A117NTL7</accession>
<name>A0A117NTL7_9ACTN</name>
<dbReference type="STRING" id="146536.AQI70_36525"/>
<gene>
    <name evidence="1" type="ORF">AQI70_36525</name>
</gene>
<dbReference type="AlphaFoldDB" id="A0A117NTL7"/>
<comment type="caution">
    <text evidence="1">The sequence shown here is derived from an EMBL/GenBank/DDBJ whole genome shotgun (WGS) entry which is preliminary data.</text>
</comment>
<organism evidence="1 2">
    <name type="scientific">Streptomyces curacoi</name>
    <dbReference type="NCBI Taxonomy" id="146536"/>
    <lineage>
        <taxon>Bacteria</taxon>
        <taxon>Bacillati</taxon>
        <taxon>Actinomycetota</taxon>
        <taxon>Actinomycetes</taxon>
        <taxon>Kitasatosporales</taxon>
        <taxon>Streptomycetaceae</taxon>
        <taxon>Streptomyces</taxon>
    </lineage>
</organism>
<evidence type="ECO:0000313" key="2">
    <source>
        <dbReference type="Proteomes" id="UP000054024"/>
    </source>
</evidence>
<dbReference type="EMBL" id="LMWJ01000039">
    <property type="protein sequence ID" value="KUM67165.1"/>
    <property type="molecule type" value="Genomic_DNA"/>
</dbReference>
<dbReference type="Proteomes" id="UP000054024">
    <property type="component" value="Unassembled WGS sequence"/>
</dbReference>
<evidence type="ECO:0000313" key="1">
    <source>
        <dbReference type="EMBL" id="KUM67165.1"/>
    </source>
</evidence>